<evidence type="ECO:0000313" key="3">
    <source>
        <dbReference type="EMBL" id="ROZ80643.1"/>
    </source>
</evidence>
<dbReference type="Proteomes" id="UP000275199">
    <property type="component" value="Unassembled WGS sequence"/>
</dbReference>
<name>A0ABX9XCV9_9PSED</name>
<dbReference type="RefSeq" id="WP_123891344.1">
    <property type="nucleotide sequence ID" value="NZ_RKKU01000040.1"/>
</dbReference>
<feature type="signal peptide" evidence="2">
    <location>
        <begin position="1"/>
        <end position="20"/>
    </location>
</feature>
<reference evidence="3 4" key="1">
    <citation type="submission" date="2018-11" db="EMBL/GenBank/DDBJ databases">
        <authorList>
            <person name="Jang G.I."/>
            <person name="Hwang C.Y."/>
        </authorList>
    </citation>
    <scope>NUCLEOTIDE SEQUENCE [LARGE SCALE GENOMIC DNA]</scope>
    <source>
        <strain evidence="3 4">SSM26</strain>
    </source>
</reference>
<accession>A0ABX9XCV9</accession>
<dbReference type="InterPro" id="IPR009468">
    <property type="entry name" value="DUF1090"/>
</dbReference>
<feature type="coiled-coil region" evidence="1">
    <location>
        <begin position="69"/>
        <end position="126"/>
    </location>
</feature>
<evidence type="ECO:0000313" key="4">
    <source>
        <dbReference type="Proteomes" id="UP000275199"/>
    </source>
</evidence>
<keyword evidence="1" id="KW-0175">Coiled coil</keyword>
<dbReference type="EMBL" id="RKKU01000040">
    <property type="protein sequence ID" value="ROZ80643.1"/>
    <property type="molecule type" value="Genomic_DNA"/>
</dbReference>
<dbReference type="Pfam" id="PF06476">
    <property type="entry name" value="DUF1090"/>
    <property type="match status" value="1"/>
</dbReference>
<sequence>MFKPASFVVLLSLVATPIFAATDCAAMQGCERKFCEIQHELAQAQADGNNYKAAGLSRALENAKTHCSNEQLKTDLQQELSEAEQDLAEYQADLKQAQQDADADKITKYEGKMAEERRKIAELQQQLTELE</sequence>
<keyword evidence="2" id="KW-0732">Signal</keyword>
<comment type="caution">
    <text evidence="3">The sequence shown here is derived from an EMBL/GenBank/DDBJ whole genome shotgun (WGS) entry which is preliminary data.</text>
</comment>
<evidence type="ECO:0000256" key="1">
    <source>
        <dbReference type="SAM" id="Coils"/>
    </source>
</evidence>
<proteinExistence type="predicted"/>
<protein>
    <submittedName>
        <fullName evidence="3">DUF1090 domain-containing protein</fullName>
    </submittedName>
</protein>
<organism evidence="3 4">
    <name type="scientific">Pseudomonas neustonica</name>
    <dbReference type="NCBI Taxonomy" id="2487346"/>
    <lineage>
        <taxon>Bacteria</taxon>
        <taxon>Pseudomonadati</taxon>
        <taxon>Pseudomonadota</taxon>
        <taxon>Gammaproteobacteria</taxon>
        <taxon>Pseudomonadales</taxon>
        <taxon>Pseudomonadaceae</taxon>
        <taxon>Pseudomonas</taxon>
    </lineage>
</organism>
<evidence type="ECO:0000256" key="2">
    <source>
        <dbReference type="SAM" id="SignalP"/>
    </source>
</evidence>
<gene>
    <name evidence="3" type="ORF">EF096_19185</name>
</gene>
<keyword evidence="4" id="KW-1185">Reference proteome</keyword>
<feature type="chain" id="PRO_5046248869" evidence="2">
    <location>
        <begin position="21"/>
        <end position="131"/>
    </location>
</feature>